<dbReference type="EC" id="2.7.11.13" evidence="2"/>
<accession>A0A815HH06</accession>
<evidence type="ECO:0000313" key="15">
    <source>
        <dbReference type="Proteomes" id="UP000663889"/>
    </source>
</evidence>
<keyword evidence="5" id="KW-0808">Transferase</keyword>
<gene>
    <name evidence="14" type="ORF">SEV965_LOCUS28883</name>
</gene>
<dbReference type="InterPro" id="IPR000719">
    <property type="entry name" value="Prot_kinase_dom"/>
</dbReference>
<dbReference type="SUPFAM" id="SSF57889">
    <property type="entry name" value="Cysteine-rich domain"/>
    <property type="match status" value="2"/>
</dbReference>
<dbReference type="InterPro" id="IPR002219">
    <property type="entry name" value="PKC_DAG/PE"/>
</dbReference>
<dbReference type="Proteomes" id="UP000663889">
    <property type="component" value="Unassembled WGS sequence"/>
</dbReference>
<evidence type="ECO:0000256" key="5">
    <source>
        <dbReference type="ARBA" id="ARBA00022679"/>
    </source>
</evidence>
<dbReference type="SMART" id="SM00109">
    <property type="entry name" value="C1"/>
    <property type="match status" value="2"/>
</dbReference>
<evidence type="ECO:0000256" key="6">
    <source>
        <dbReference type="ARBA" id="ARBA00022723"/>
    </source>
</evidence>
<feature type="binding site" evidence="11">
    <location>
        <position position="362"/>
    </location>
    <ligand>
        <name>ATP</name>
        <dbReference type="ChEBI" id="CHEBI:30616"/>
    </ligand>
</feature>
<dbReference type="CDD" id="cd05123">
    <property type="entry name" value="STKc_AGC"/>
    <property type="match status" value="1"/>
</dbReference>
<dbReference type="PROSITE" id="PS00107">
    <property type="entry name" value="PROTEIN_KINASE_ATP"/>
    <property type="match status" value="1"/>
</dbReference>
<evidence type="ECO:0000259" key="13">
    <source>
        <dbReference type="PROSITE" id="PS50081"/>
    </source>
</evidence>
<evidence type="ECO:0000256" key="7">
    <source>
        <dbReference type="ARBA" id="ARBA00022741"/>
    </source>
</evidence>
<dbReference type="InterPro" id="IPR008271">
    <property type="entry name" value="Ser/Thr_kinase_AS"/>
</dbReference>
<keyword evidence="4" id="KW-0597">Phosphoprotein</keyword>
<feature type="domain" description="Phorbol-ester/DAG-type" evidence="13">
    <location>
        <begin position="214"/>
        <end position="263"/>
    </location>
</feature>
<keyword evidence="7 11" id="KW-0547">Nucleotide-binding</keyword>
<evidence type="ECO:0000256" key="4">
    <source>
        <dbReference type="ARBA" id="ARBA00022553"/>
    </source>
</evidence>
<evidence type="ECO:0000256" key="10">
    <source>
        <dbReference type="ARBA" id="ARBA00022840"/>
    </source>
</evidence>
<dbReference type="InterPro" id="IPR017441">
    <property type="entry name" value="Protein_kinase_ATP_BS"/>
</dbReference>
<dbReference type="AlphaFoldDB" id="A0A815HH06"/>
<protein>
    <recommendedName>
        <fullName evidence="2">protein kinase C</fullName>
        <ecNumber evidence="2">2.7.11.13</ecNumber>
    </recommendedName>
</protein>
<evidence type="ECO:0000256" key="3">
    <source>
        <dbReference type="ARBA" id="ARBA00022527"/>
    </source>
</evidence>
<dbReference type="GO" id="GO:0005524">
    <property type="term" value="F:ATP binding"/>
    <property type="evidence" value="ECO:0007669"/>
    <property type="project" value="UniProtKB-UniRule"/>
</dbReference>
<reference evidence="14" key="1">
    <citation type="submission" date="2021-02" db="EMBL/GenBank/DDBJ databases">
        <authorList>
            <person name="Nowell W R."/>
        </authorList>
    </citation>
    <scope>NUCLEOTIDE SEQUENCE</scope>
</reference>
<evidence type="ECO:0000256" key="9">
    <source>
        <dbReference type="ARBA" id="ARBA00022833"/>
    </source>
</evidence>
<dbReference type="Gene3D" id="3.30.200.20">
    <property type="entry name" value="Phosphorylase Kinase, domain 1"/>
    <property type="match status" value="1"/>
</dbReference>
<evidence type="ECO:0000313" key="14">
    <source>
        <dbReference type="EMBL" id="CAF1351360.1"/>
    </source>
</evidence>
<dbReference type="SUPFAM" id="SSF56112">
    <property type="entry name" value="Protein kinase-like (PK-like)"/>
    <property type="match status" value="1"/>
</dbReference>
<dbReference type="PROSITE" id="PS00108">
    <property type="entry name" value="PROTEIN_KINASE_ST"/>
    <property type="match status" value="1"/>
</dbReference>
<keyword evidence="3" id="KW-0723">Serine/threonine-protein kinase</keyword>
<comment type="similarity">
    <text evidence="1">Belongs to the protein kinase superfamily. AGC Ser/Thr protein kinase family. PKC subfamily.</text>
</comment>
<name>A0A815HH06_9BILA</name>
<proteinExistence type="inferred from homology"/>
<dbReference type="InterPro" id="IPR020454">
    <property type="entry name" value="DAG/PE-bd"/>
</dbReference>
<dbReference type="PANTHER" id="PTHR24351">
    <property type="entry name" value="RIBOSOMAL PROTEIN S6 KINASE"/>
    <property type="match status" value="1"/>
</dbReference>
<evidence type="ECO:0000256" key="11">
    <source>
        <dbReference type="PROSITE-ProRule" id="PRU10141"/>
    </source>
</evidence>
<keyword evidence="8" id="KW-0418">Kinase</keyword>
<evidence type="ECO:0000256" key="8">
    <source>
        <dbReference type="ARBA" id="ARBA00022777"/>
    </source>
</evidence>
<dbReference type="Pfam" id="PF00130">
    <property type="entry name" value="C1_1"/>
    <property type="match status" value="2"/>
</dbReference>
<dbReference type="PROSITE" id="PS00479">
    <property type="entry name" value="ZF_DAG_PE_1"/>
    <property type="match status" value="1"/>
</dbReference>
<evidence type="ECO:0000256" key="1">
    <source>
        <dbReference type="ARBA" id="ARBA00005490"/>
    </source>
</evidence>
<keyword evidence="10 11" id="KW-0067">ATP-binding</keyword>
<dbReference type="Gene3D" id="3.30.60.20">
    <property type="match status" value="2"/>
</dbReference>
<evidence type="ECO:0000259" key="12">
    <source>
        <dbReference type="PROSITE" id="PS50011"/>
    </source>
</evidence>
<comment type="caution">
    <text evidence="14">The sequence shown here is derived from an EMBL/GenBank/DDBJ whole genome shotgun (WGS) entry which is preliminary data.</text>
</comment>
<dbReference type="Pfam" id="PF00069">
    <property type="entry name" value="Pkinase"/>
    <property type="match status" value="1"/>
</dbReference>
<sequence>MCEKSHPFLHIEIVKFQVNHQKQTIDLSKVKTTIKIKEKNASANSIRIKKPIYNENNQSIQFDAGLYTNIEREIFIQIFYNDILYQYESDLKVFQNLADGFRHQINFTPKAQAKIIIEYIDPSIRKDSQLPIKFHGQRYAERYQNVLKHFGHRFIGKIFKTPTFCSICKDFLWGFTYKGFQCQQCDYVVHKDCYDRCVHPCTGQKYADIGIMKAHHFQYQQFSLQIIFCDHDGSFIKPGHLYKCTQCSMVVHRRCQSKVGNYCGYQGNPLELYQIWKAKHKSNRDYNYQYNGDLCEIYSKVYKSDRPNHIKKEVIRRRSRINQSNTTSAFNINEIQFLQQLGFGMTGKVYLVKCDQSYYAMKTFRKNLILEGQNLEYVESERDILIQCRSNPFIIQLFYTFHNVERLFFLMEVARAGTLLNILAYQAFEPLQEDRIVFYSGEVICALMFLHSKRIVYRDLKPENIFMFEDGHIKLGDFGLSKQNVDIYHKTKTLCGTAEYIAYEIYHRDFYDENVDWWSLGILIFELSTFKTPFYAYNSTDIRRNVLLNPIIYPKTMIKETKQIISALLERDPRRRLGNIISPHGLLKDQPFFQEPYTLNAIENRRVRPPWTPTSLISFKPKTKAPQLSELDQKDAILLSSAPVDAFSNFAYFDPNIITFL</sequence>
<keyword evidence="9" id="KW-0862">Zinc</keyword>
<dbReference type="SMART" id="SM00220">
    <property type="entry name" value="S_TKc"/>
    <property type="match status" value="1"/>
</dbReference>
<dbReference type="Gene3D" id="1.10.510.10">
    <property type="entry name" value="Transferase(Phosphotransferase) domain 1"/>
    <property type="match status" value="1"/>
</dbReference>
<keyword evidence="6" id="KW-0479">Metal-binding</keyword>
<organism evidence="14 15">
    <name type="scientific">Rotaria sordida</name>
    <dbReference type="NCBI Taxonomy" id="392033"/>
    <lineage>
        <taxon>Eukaryota</taxon>
        <taxon>Metazoa</taxon>
        <taxon>Spiralia</taxon>
        <taxon>Gnathifera</taxon>
        <taxon>Rotifera</taxon>
        <taxon>Eurotatoria</taxon>
        <taxon>Bdelloidea</taxon>
        <taxon>Philodinida</taxon>
        <taxon>Philodinidae</taxon>
        <taxon>Rotaria</taxon>
    </lineage>
</organism>
<dbReference type="GO" id="GO:0004697">
    <property type="term" value="F:diacylglycerol-dependent serine/threonine kinase activity"/>
    <property type="evidence" value="ECO:0007669"/>
    <property type="project" value="UniProtKB-EC"/>
</dbReference>
<feature type="domain" description="Phorbol-ester/DAG-type" evidence="13">
    <location>
        <begin position="151"/>
        <end position="201"/>
    </location>
</feature>
<dbReference type="PROSITE" id="PS50081">
    <property type="entry name" value="ZF_DAG_PE_2"/>
    <property type="match status" value="2"/>
</dbReference>
<feature type="domain" description="Protein kinase" evidence="12">
    <location>
        <begin position="335"/>
        <end position="593"/>
    </location>
</feature>
<evidence type="ECO:0000256" key="2">
    <source>
        <dbReference type="ARBA" id="ARBA00012429"/>
    </source>
</evidence>
<dbReference type="PRINTS" id="PR00008">
    <property type="entry name" value="DAGPEDOMAIN"/>
</dbReference>
<dbReference type="InterPro" id="IPR011009">
    <property type="entry name" value="Kinase-like_dom_sf"/>
</dbReference>
<dbReference type="InterPro" id="IPR045270">
    <property type="entry name" value="STKc_AGC"/>
</dbReference>
<dbReference type="InterPro" id="IPR046349">
    <property type="entry name" value="C1-like_sf"/>
</dbReference>
<dbReference type="PROSITE" id="PS50011">
    <property type="entry name" value="PROTEIN_KINASE_DOM"/>
    <property type="match status" value="1"/>
</dbReference>
<dbReference type="EMBL" id="CAJNOU010002814">
    <property type="protein sequence ID" value="CAF1351360.1"/>
    <property type="molecule type" value="Genomic_DNA"/>
</dbReference>
<dbReference type="GO" id="GO:0046872">
    <property type="term" value="F:metal ion binding"/>
    <property type="evidence" value="ECO:0007669"/>
    <property type="project" value="UniProtKB-KW"/>
</dbReference>